<dbReference type="AlphaFoldDB" id="A0A2A7MCM2"/>
<evidence type="ECO:0000313" key="5">
    <source>
        <dbReference type="Proteomes" id="UP000220840"/>
    </source>
</evidence>
<dbReference type="GeneID" id="68875829"/>
<keyword evidence="1" id="KW-1133">Transmembrane helix</keyword>
<dbReference type="OrthoDB" id="1937989at2"/>
<sequence>MDIYKAIKLEKKRLKIFLILMFMIALILPIILIFTNLFTLFYISYLIIIEILICMSIIIKFNYYKVEYRCVNNRLMFKTGILTKENLLMCDKVWLVHTNNCDYDLEIIIITNVVFKNKYLRPVEENFLRRYPQIKPYYKKIKEKNPDKKYYFQVIKRGGLKKYLLLDSIYRNCVKAVYTDESIQNIKIARGQMIV</sequence>
<accession>A0A2A7MCM2</accession>
<dbReference type="EMBL" id="UWJD01000001">
    <property type="protein sequence ID" value="VCT82923.1"/>
    <property type="molecule type" value="Genomic_DNA"/>
</dbReference>
<evidence type="ECO:0008006" key="7">
    <source>
        <dbReference type="Google" id="ProtNLM"/>
    </source>
</evidence>
<keyword evidence="1" id="KW-0472">Membrane</keyword>
<evidence type="ECO:0000313" key="4">
    <source>
        <dbReference type="EMBL" id="VCT82923.1"/>
    </source>
</evidence>
<evidence type="ECO:0000313" key="2">
    <source>
        <dbReference type="EMBL" id="CAG9711383.1"/>
    </source>
</evidence>
<dbReference type="EMBL" id="CAKJVE010000004">
    <property type="protein sequence ID" value="CAG9711383.1"/>
    <property type="molecule type" value="Genomic_DNA"/>
</dbReference>
<evidence type="ECO:0000256" key="1">
    <source>
        <dbReference type="SAM" id="Phobius"/>
    </source>
</evidence>
<dbReference type="Proteomes" id="UP000431451">
    <property type="component" value="Unassembled WGS sequence"/>
</dbReference>
<keyword evidence="1" id="KW-0812">Transmembrane</keyword>
<evidence type="ECO:0000313" key="6">
    <source>
        <dbReference type="Proteomes" id="UP000431451"/>
    </source>
</evidence>
<dbReference type="RefSeq" id="WP_058293700.1">
    <property type="nucleotide sequence ID" value="NZ_CAKJVD010000016.1"/>
</dbReference>
<dbReference type="Proteomes" id="UP000789738">
    <property type="component" value="Unassembled WGS sequence"/>
</dbReference>
<proteinExistence type="predicted"/>
<reference evidence="4 6" key="2">
    <citation type="submission" date="2018-06" db="EMBL/GenBank/DDBJ databases">
        <authorList>
            <consortium name="IHU Genomes"/>
        </authorList>
    </citation>
    <scope>NUCLEOTIDE SEQUENCE [LARGE SCALE GENOMIC DNA]</scope>
    <source>
        <strain evidence="4 6">NEC25</strain>
    </source>
</reference>
<organism evidence="3 5">
    <name type="scientific">Clostridium neonatale</name>
    <dbReference type="NCBI Taxonomy" id="137838"/>
    <lineage>
        <taxon>Bacteria</taxon>
        <taxon>Bacillati</taxon>
        <taxon>Bacillota</taxon>
        <taxon>Clostridia</taxon>
        <taxon>Eubacteriales</taxon>
        <taxon>Clostridiaceae</taxon>
        <taxon>Clostridium</taxon>
    </lineage>
</organism>
<evidence type="ECO:0000313" key="3">
    <source>
        <dbReference type="EMBL" id="PEG29406.1"/>
    </source>
</evidence>
<reference evidence="3 5" key="1">
    <citation type="submission" date="2017-10" db="EMBL/GenBank/DDBJ databases">
        <title>Effective Description of Clostridium neonatale sp. nov. linked to necrotizing enterocolitis in neonates and a clarification of species assignable to the genus Clostridium (Prazmowski 1880) emend. Lawson and Rainey 2016.</title>
        <authorList>
            <person name="Bernard K."/>
            <person name="Burdz T."/>
            <person name="Wiebe D."/>
            <person name="Balcewich B."/>
            <person name="Alfa M."/>
            <person name="Bernier A.-M."/>
        </authorList>
    </citation>
    <scope>NUCLEOTIDE SEQUENCE [LARGE SCALE GENOMIC DNA]</scope>
    <source>
        <strain evidence="3 5">LCDC99A005</strain>
    </source>
</reference>
<protein>
    <recommendedName>
        <fullName evidence="7">Transmembrane protein</fullName>
    </recommendedName>
</protein>
<dbReference type="STRING" id="137838.GCA_001458595_00756"/>
<feature type="transmembrane region" description="Helical" evidence="1">
    <location>
        <begin position="40"/>
        <end position="59"/>
    </location>
</feature>
<gene>
    <name evidence="2" type="ORF">CNEO_45288</name>
    <name evidence="4" type="ORF">CNEONATNEC25_00510</name>
    <name evidence="3" type="ORF">CQ394_18795</name>
</gene>
<feature type="transmembrane region" description="Helical" evidence="1">
    <location>
        <begin position="16"/>
        <end position="34"/>
    </location>
</feature>
<name>A0A2A7MCM2_9CLOT</name>
<dbReference type="Proteomes" id="UP000220840">
    <property type="component" value="Unassembled WGS sequence"/>
</dbReference>
<dbReference type="EMBL" id="PDCJ01000004">
    <property type="protein sequence ID" value="PEG29406.1"/>
    <property type="molecule type" value="Genomic_DNA"/>
</dbReference>
<keyword evidence="5" id="KW-1185">Reference proteome</keyword>
<reference evidence="2" key="3">
    <citation type="submission" date="2021-10" db="EMBL/GenBank/DDBJ databases">
        <authorList>
            <person name="Mesa V."/>
        </authorList>
    </citation>
    <scope>NUCLEOTIDE SEQUENCE</scope>
    <source>
        <strain evidence="2">CC3_PB</strain>
    </source>
</reference>